<dbReference type="EMBL" id="BAEO01000015">
    <property type="protein sequence ID" value="GAC18362.1"/>
    <property type="molecule type" value="Genomic_DNA"/>
</dbReference>
<keyword evidence="6" id="KW-1185">Reference proteome</keyword>
<dbReference type="InterPro" id="IPR036390">
    <property type="entry name" value="WH_DNA-bd_sf"/>
</dbReference>
<evidence type="ECO:0000256" key="2">
    <source>
        <dbReference type="ARBA" id="ARBA00023015"/>
    </source>
</evidence>
<keyword evidence="4" id="KW-0804">Transcription</keyword>
<evidence type="ECO:0000313" key="6">
    <source>
        <dbReference type="Proteomes" id="UP000006327"/>
    </source>
</evidence>
<name>K6YJM1_9ALTE</name>
<accession>K6YJM1</accession>
<comment type="caution">
    <text evidence="5">The sequence shown here is derived from an EMBL/GenBank/DDBJ whole genome shotgun (WGS) entry which is preliminary data.</text>
</comment>
<sequence length="130" mass="14940">MTTDAKQTDITKTEFEVLDALWEQSPASANDIIQRLNQNKAWHEKTVKTLLSRLVKKQVIDFDKQQRSYLYFPLVERSTYTQKESNSLVSRLFGGKVAPLVAGFANSDSLSKEDVDELKSLIKKWEQDND</sequence>
<dbReference type="GO" id="GO:0003677">
    <property type="term" value="F:DNA binding"/>
    <property type="evidence" value="ECO:0007669"/>
    <property type="project" value="UniProtKB-KW"/>
</dbReference>
<dbReference type="SUPFAM" id="SSF46785">
    <property type="entry name" value="Winged helix' DNA-binding domain"/>
    <property type="match status" value="1"/>
</dbReference>
<dbReference type="eggNOG" id="COG3682">
    <property type="taxonomic scope" value="Bacteria"/>
</dbReference>
<evidence type="ECO:0000256" key="1">
    <source>
        <dbReference type="ARBA" id="ARBA00011046"/>
    </source>
</evidence>
<dbReference type="Pfam" id="PF03965">
    <property type="entry name" value="Penicillinase_R"/>
    <property type="match status" value="1"/>
</dbReference>
<gene>
    <name evidence="5" type="ORF">GARC_1387</name>
</gene>
<evidence type="ECO:0000256" key="4">
    <source>
        <dbReference type="ARBA" id="ARBA00023163"/>
    </source>
</evidence>
<dbReference type="InterPro" id="IPR005650">
    <property type="entry name" value="BlaI_family"/>
</dbReference>
<comment type="similarity">
    <text evidence="1">Belongs to the BlaI transcriptional regulatory family.</text>
</comment>
<keyword evidence="2" id="KW-0805">Transcription regulation</keyword>
<proteinExistence type="inferred from homology"/>
<dbReference type="Gene3D" id="1.10.4040.10">
    <property type="entry name" value="Penicillinase repressor domain"/>
    <property type="match status" value="1"/>
</dbReference>
<dbReference type="InterPro" id="IPR036388">
    <property type="entry name" value="WH-like_DNA-bd_sf"/>
</dbReference>
<dbReference type="OrthoDB" id="279010at2"/>
<reference evidence="5 6" key="1">
    <citation type="journal article" date="2017" name="Antonie Van Leeuwenhoek">
        <title>Rhizobium rhizosphaerae sp. nov., a novel species isolated from rice rhizosphere.</title>
        <authorList>
            <person name="Zhao J.J."/>
            <person name="Zhang J."/>
            <person name="Zhang R.J."/>
            <person name="Zhang C.W."/>
            <person name="Yin H.Q."/>
            <person name="Zhang X.X."/>
        </authorList>
    </citation>
    <scope>NUCLEOTIDE SEQUENCE [LARGE SCALE GENOMIC DNA]</scope>
    <source>
        <strain evidence="5 6">BSs20135</strain>
    </source>
</reference>
<protein>
    <submittedName>
        <fullName evidence="5">CopY family transcriptional regulator</fullName>
    </submittedName>
</protein>
<evidence type="ECO:0000256" key="3">
    <source>
        <dbReference type="ARBA" id="ARBA00023125"/>
    </source>
</evidence>
<dbReference type="PIRSF" id="PIRSF019455">
    <property type="entry name" value="CopR_AtkY"/>
    <property type="match status" value="1"/>
</dbReference>
<evidence type="ECO:0000313" key="5">
    <source>
        <dbReference type="EMBL" id="GAC18362.1"/>
    </source>
</evidence>
<organism evidence="5 6">
    <name type="scientific">Paraglaciecola arctica BSs20135</name>
    <dbReference type="NCBI Taxonomy" id="493475"/>
    <lineage>
        <taxon>Bacteria</taxon>
        <taxon>Pseudomonadati</taxon>
        <taxon>Pseudomonadota</taxon>
        <taxon>Gammaproteobacteria</taxon>
        <taxon>Alteromonadales</taxon>
        <taxon>Alteromonadaceae</taxon>
        <taxon>Paraglaciecola</taxon>
    </lineage>
</organism>
<dbReference type="Gene3D" id="1.10.10.10">
    <property type="entry name" value="Winged helix-like DNA-binding domain superfamily/Winged helix DNA-binding domain"/>
    <property type="match status" value="1"/>
</dbReference>
<dbReference type="AlphaFoldDB" id="K6YJM1"/>
<keyword evidence="3" id="KW-0238">DNA-binding</keyword>
<dbReference type="Proteomes" id="UP000006327">
    <property type="component" value="Unassembled WGS sequence"/>
</dbReference>
<dbReference type="STRING" id="493475.GARC_1387"/>
<dbReference type="GO" id="GO:0045892">
    <property type="term" value="P:negative regulation of DNA-templated transcription"/>
    <property type="evidence" value="ECO:0007669"/>
    <property type="project" value="InterPro"/>
</dbReference>
<dbReference type="RefSeq" id="WP_007618106.1">
    <property type="nucleotide sequence ID" value="NZ_BAEO01000015.1"/>
</dbReference>